<dbReference type="Gene3D" id="3.30.420.10">
    <property type="entry name" value="Ribonuclease H-like superfamily/Ribonuclease H"/>
    <property type="match status" value="1"/>
</dbReference>
<name>A0A8X6SBL5_TRICX</name>
<keyword evidence="2" id="KW-1185">Reference proteome</keyword>
<evidence type="ECO:0000313" key="1">
    <source>
        <dbReference type="EMBL" id="GFY08413.1"/>
    </source>
</evidence>
<proteinExistence type="predicted"/>
<gene>
    <name evidence="1" type="primary">AVEN_91194_1</name>
    <name evidence="1" type="ORF">TNCV_1358191</name>
</gene>
<reference evidence="1" key="1">
    <citation type="submission" date="2020-08" db="EMBL/GenBank/DDBJ databases">
        <title>Multicomponent nature underlies the extraordinary mechanical properties of spider dragline silk.</title>
        <authorList>
            <person name="Kono N."/>
            <person name="Nakamura H."/>
            <person name="Mori M."/>
            <person name="Yoshida Y."/>
            <person name="Ohtoshi R."/>
            <person name="Malay A.D."/>
            <person name="Moran D.A.P."/>
            <person name="Tomita M."/>
            <person name="Numata K."/>
            <person name="Arakawa K."/>
        </authorList>
    </citation>
    <scope>NUCLEOTIDE SEQUENCE</scope>
</reference>
<evidence type="ECO:0000313" key="2">
    <source>
        <dbReference type="Proteomes" id="UP000887159"/>
    </source>
</evidence>
<dbReference type="GO" id="GO:0003676">
    <property type="term" value="F:nucleic acid binding"/>
    <property type="evidence" value="ECO:0007669"/>
    <property type="project" value="InterPro"/>
</dbReference>
<sequence length="75" mass="8591">MTTYSPALNPMDYSVWSVLESLACTKPHKTLDSLKQVLLREWGILKVKDEFFIAENFCKRLRLCIAANGGHFETN</sequence>
<accession>A0A8X6SBL5</accession>
<dbReference type="InterPro" id="IPR036397">
    <property type="entry name" value="RNaseH_sf"/>
</dbReference>
<protein>
    <submittedName>
        <fullName evidence="1">DDE_3 domain-containing protein</fullName>
    </submittedName>
</protein>
<dbReference type="Proteomes" id="UP000887159">
    <property type="component" value="Unassembled WGS sequence"/>
</dbReference>
<comment type="caution">
    <text evidence="1">The sequence shown here is derived from an EMBL/GenBank/DDBJ whole genome shotgun (WGS) entry which is preliminary data.</text>
</comment>
<dbReference type="EMBL" id="BMAU01021280">
    <property type="protein sequence ID" value="GFY08413.1"/>
    <property type="molecule type" value="Genomic_DNA"/>
</dbReference>
<organism evidence="1 2">
    <name type="scientific">Trichonephila clavipes</name>
    <name type="common">Golden silk orbweaver</name>
    <name type="synonym">Nephila clavipes</name>
    <dbReference type="NCBI Taxonomy" id="2585209"/>
    <lineage>
        <taxon>Eukaryota</taxon>
        <taxon>Metazoa</taxon>
        <taxon>Ecdysozoa</taxon>
        <taxon>Arthropoda</taxon>
        <taxon>Chelicerata</taxon>
        <taxon>Arachnida</taxon>
        <taxon>Araneae</taxon>
        <taxon>Araneomorphae</taxon>
        <taxon>Entelegynae</taxon>
        <taxon>Araneoidea</taxon>
        <taxon>Nephilidae</taxon>
        <taxon>Trichonephila</taxon>
    </lineage>
</organism>
<dbReference type="AlphaFoldDB" id="A0A8X6SBL5"/>